<dbReference type="InterPro" id="IPR003594">
    <property type="entry name" value="HATPase_dom"/>
</dbReference>
<keyword evidence="6" id="KW-0808">Transferase</keyword>
<dbReference type="Gene3D" id="6.10.340.10">
    <property type="match status" value="1"/>
</dbReference>
<evidence type="ECO:0000256" key="8">
    <source>
        <dbReference type="ARBA" id="ARBA00022741"/>
    </source>
</evidence>
<dbReference type="CDD" id="cd00088">
    <property type="entry name" value="HPT"/>
    <property type="match status" value="1"/>
</dbReference>
<evidence type="ECO:0000259" key="18">
    <source>
        <dbReference type="PROSITE" id="PS50109"/>
    </source>
</evidence>
<dbReference type="Gene3D" id="3.40.50.2300">
    <property type="match status" value="2"/>
</dbReference>
<evidence type="ECO:0000256" key="6">
    <source>
        <dbReference type="ARBA" id="ARBA00022679"/>
    </source>
</evidence>
<dbReference type="SUPFAM" id="SSF47226">
    <property type="entry name" value="Histidine-containing phosphotransfer domain, HPT domain"/>
    <property type="match status" value="1"/>
</dbReference>
<dbReference type="SUPFAM" id="SSF52172">
    <property type="entry name" value="CheY-like"/>
    <property type="match status" value="2"/>
</dbReference>
<dbReference type="SMART" id="SM00388">
    <property type="entry name" value="HisKA"/>
    <property type="match status" value="1"/>
</dbReference>
<dbReference type="SMART" id="SM00448">
    <property type="entry name" value="REC"/>
    <property type="match status" value="2"/>
</dbReference>
<keyword evidence="23" id="KW-1185">Reference proteome</keyword>
<evidence type="ECO:0000256" key="9">
    <source>
        <dbReference type="ARBA" id="ARBA00022777"/>
    </source>
</evidence>
<dbReference type="Pfam" id="PF00072">
    <property type="entry name" value="Response_reg"/>
    <property type="match status" value="2"/>
</dbReference>
<feature type="modified residue" description="4-aspartylphosphate" evidence="15">
    <location>
        <position position="556"/>
    </location>
</feature>
<dbReference type="InterPro" id="IPR036097">
    <property type="entry name" value="HisK_dim/P_sf"/>
</dbReference>
<evidence type="ECO:0000256" key="14">
    <source>
        <dbReference type="PROSITE-ProRule" id="PRU00110"/>
    </source>
</evidence>
<sequence>MRFILFWHHLTLAKKTSALVVGVCALTLALFTAAFLTQQYAMLRNQAQAGLEALSESTAFNSAAAVAFEDAASAHQTLQSLRAAPAVTRAVITLPSGQVLASYEQLNSAQGNDELKINTPINLQGERLATLEIRASLGELRGLTRQSLIMVLLLGVLALLLAGWLARLAGQILTRPLTRLAELADAVAQQQNYSLRATEGMGQDEARQLAHRFNEMLAQIERRNRALAAHREQLEQEVSLRTQDLVQARDAAESANRAKSEFLAMMSHEIRTPLNGVIGMTDLLGGTALDDKQRRFLRVIRRSGEDLLTIINDILDFSKIEAGKLELECSSFNLNLLLEDLVERFAPVAHGKGLEILCAPPPHTLHLRGDSKRLSQVLTNLVGNAIKFTEHGQVVLKVQLNELDEEQVSCRFSVTDSGIGIPKDRQAKLFKAFSQADSSTTRRFGGTGLGLVISQRLVQLMGGQIQLDSEPGRGSDFYFTLTLPQEKTLRSLPSQQRLSSLKVLLVDDNPTNLEILQHQLTAWHCDIVSTQSVAQAMQKLEQGLQLGSPINLVITDMMMPDEDGVDLIRQLQQHPQLMSLPVIILSSAGRLPVQQACQDAVNCQMLSKPVRQSELYDAMTHALQRPLPAHAPQAASQPLAPIRLRGRVLLAEDNLVNQEVALAMLQNLGLAFETVTNGADALELLAREPGTFDLILMDCQMPVMDGFEATARLRQQELFRGNHMPIVALTANAVSGDRERCLAAGMDDYLSKPFTQDQLSNLLSKWLPAAPLQPPSPPDRPSAPVLRGQLLDKRALDSLRSLRAGLLVKVLDSWLQESPQLLSQLEQALAEQDLARLHRAAHSLKNSAATLGANQLSAVCLQVEQLARQEQLATIPALLKELQDHFAAAHAEIQWLRQEEEA</sequence>
<keyword evidence="11 17" id="KW-1133">Transmembrane helix</keyword>
<keyword evidence="10" id="KW-0067">ATP-binding</keyword>
<dbReference type="InterPro" id="IPR005467">
    <property type="entry name" value="His_kinase_dom"/>
</dbReference>
<evidence type="ECO:0000259" key="20">
    <source>
        <dbReference type="PROSITE" id="PS50885"/>
    </source>
</evidence>
<protein>
    <recommendedName>
        <fullName evidence="3">histidine kinase</fullName>
        <ecNumber evidence="3">2.7.13.3</ecNumber>
    </recommendedName>
</protein>
<dbReference type="CDD" id="cd17546">
    <property type="entry name" value="REC_hyHK_CKI1_RcsC-like"/>
    <property type="match status" value="1"/>
</dbReference>
<dbReference type="Pfam" id="PF00512">
    <property type="entry name" value="HisKA"/>
    <property type="match status" value="1"/>
</dbReference>
<dbReference type="RefSeq" id="WP_345010029.1">
    <property type="nucleotide sequence ID" value="NZ_BAABFC010000003.1"/>
</dbReference>
<comment type="caution">
    <text evidence="22">The sequence shown here is derived from an EMBL/GenBank/DDBJ whole genome shotgun (WGS) entry which is preliminary data.</text>
</comment>
<dbReference type="InterPro" id="IPR003661">
    <property type="entry name" value="HisK_dim/P_dom"/>
</dbReference>
<comment type="catalytic activity">
    <reaction evidence="1">
        <text>ATP + protein L-histidine = ADP + protein N-phospho-L-histidine.</text>
        <dbReference type="EC" id="2.7.13.3"/>
    </reaction>
</comment>
<dbReference type="SUPFAM" id="SSF55874">
    <property type="entry name" value="ATPase domain of HSP90 chaperone/DNA topoisomerase II/histidine kinase"/>
    <property type="match status" value="1"/>
</dbReference>
<dbReference type="Pfam" id="PF01627">
    <property type="entry name" value="Hpt"/>
    <property type="match status" value="1"/>
</dbReference>
<dbReference type="Pfam" id="PF00672">
    <property type="entry name" value="HAMP"/>
    <property type="match status" value="1"/>
</dbReference>
<evidence type="ECO:0000313" key="22">
    <source>
        <dbReference type="EMBL" id="GAA4494655.1"/>
    </source>
</evidence>
<dbReference type="EC" id="2.7.13.3" evidence="3"/>
<dbReference type="Proteomes" id="UP001501321">
    <property type="component" value="Unassembled WGS sequence"/>
</dbReference>
<evidence type="ECO:0000256" key="17">
    <source>
        <dbReference type="SAM" id="Phobius"/>
    </source>
</evidence>
<evidence type="ECO:0000256" key="5">
    <source>
        <dbReference type="ARBA" id="ARBA00022553"/>
    </source>
</evidence>
<evidence type="ECO:0000256" key="16">
    <source>
        <dbReference type="SAM" id="Coils"/>
    </source>
</evidence>
<evidence type="ECO:0000256" key="10">
    <source>
        <dbReference type="ARBA" id="ARBA00022840"/>
    </source>
</evidence>
<dbReference type="PROSITE" id="PS50110">
    <property type="entry name" value="RESPONSE_REGULATORY"/>
    <property type="match status" value="2"/>
</dbReference>
<feature type="domain" description="Response regulatory" evidence="19">
    <location>
        <begin position="647"/>
        <end position="767"/>
    </location>
</feature>
<evidence type="ECO:0000256" key="3">
    <source>
        <dbReference type="ARBA" id="ARBA00012438"/>
    </source>
</evidence>
<dbReference type="PROSITE" id="PS50109">
    <property type="entry name" value="HIS_KIN"/>
    <property type="match status" value="1"/>
</dbReference>
<feature type="coiled-coil region" evidence="16">
    <location>
        <begin position="203"/>
        <end position="251"/>
    </location>
</feature>
<dbReference type="InterPro" id="IPR004358">
    <property type="entry name" value="Sig_transdc_His_kin-like_C"/>
</dbReference>
<name>A0ABP8PZS2_9GAMM</name>
<dbReference type="Pfam" id="PF02518">
    <property type="entry name" value="HATPase_c"/>
    <property type="match status" value="1"/>
</dbReference>
<comment type="subcellular location">
    <subcellularLocation>
        <location evidence="2">Cell membrane</location>
        <topology evidence="2">Multi-pass membrane protein</topology>
    </subcellularLocation>
</comment>
<dbReference type="PROSITE" id="PS50894">
    <property type="entry name" value="HPT"/>
    <property type="match status" value="1"/>
</dbReference>
<dbReference type="Pfam" id="PF17152">
    <property type="entry name" value="CHASE8"/>
    <property type="match status" value="1"/>
</dbReference>
<feature type="transmembrane region" description="Helical" evidence="17">
    <location>
        <begin position="148"/>
        <end position="166"/>
    </location>
</feature>
<keyword evidence="9" id="KW-0418">Kinase</keyword>
<keyword evidence="4" id="KW-1003">Cell membrane</keyword>
<dbReference type="CDD" id="cd16922">
    <property type="entry name" value="HATPase_EvgS-ArcB-TorS-like"/>
    <property type="match status" value="1"/>
</dbReference>
<dbReference type="CDD" id="cd00156">
    <property type="entry name" value="REC"/>
    <property type="match status" value="1"/>
</dbReference>
<keyword evidence="12" id="KW-0902">Two-component regulatory system</keyword>
<feature type="domain" description="Histidine kinase" evidence="18">
    <location>
        <begin position="265"/>
        <end position="485"/>
    </location>
</feature>
<evidence type="ECO:0000256" key="13">
    <source>
        <dbReference type="ARBA" id="ARBA00023136"/>
    </source>
</evidence>
<keyword evidence="13 17" id="KW-0472">Membrane</keyword>
<dbReference type="SMART" id="SM00387">
    <property type="entry name" value="HATPase_c"/>
    <property type="match status" value="1"/>
</dbReference>
<feature type="transmembrane region" description="Helical" evidence="17">
    <location>
        <begin position="16"/>
        <end position="36"/>
    </location>
</feature>
<dbReference type="PANTHER" id="PTHR45339:SF1">
    <property type="entry name" value="HYBRID SIGNAL TRANSDUCTION HISTIDINE KINASE J"/>
    <property type="match status" value="1"/>
</dbReference>
<keyword evidence="8" id="KW-0547">Nucleotide-binding</keyword>
<evidence type="ECO:0000259" key="21">
    <source>
        <dbReference type="PROSITE" id="PS50894"/>
    </source>
</evidence>
<evidence type="ECO:0000256" key="7">
    <source>
        <dbReference type="ARBA" id="ARBA00022692"/>
    </source>
</evidence>
<dbReference type="InterPro" id="IPR011006">
    <property type="entry name" value="CheY-like_superfamily"/>
</dbReference>
<dbReference type="PROSITE" id="PS50885">
    <property type="entry name" value="HAMP"/>
    <property type="match status" value="1"/>
</dbReference>
<evidence type="ECO:0000256" key="4">
    <source>
        <dbReference type="ARBA" id="ARBA00022475"/>
    </source>
</evidence>
<dbReference type="EMBL" id="BAABFC010000003">
    <property type="protein sequence ID" value="GAA4494655.1"/>
    <property type="molecule type" value="Genomic_DNA"/>
</dbReference>
<dbReference type="PANTHER" id="PTHR45339">
    <property type="entry name" value="HYBRID SIGNAL TRANSDUCTION HISTIDINE KINASE J"/>
    <property type="match status" value="1"/>
</dbReference>
<dbReference type="Gene3D" id="1.20.120.160">
    <property type="entry name" value="HPT domain"/>
    <property type="match status" value="1"/>
</dbReference>
<accession>A0ABP8PZS2</accession>
<keyword evidence="5 15" id="KW-0597">Phosphoprotein</keyword>
<feature type="domain" description="Response regulatory" evidence="19">
    <location>
        <begin position="502"/>
        <end position="623"/>
    </location>
</feature>
<evidence type="ECO:0000259" key="19">
    <source>
        <dbReference type="PROSITE" id="PS50110"/>
    </source>
</evidence>
<feature type="domain" description="HAMP" evidence="20">
    <location>
        <begin position="171"/>
        <end position="225"/>
    </location>
</feature>
<dbReference type="CDD" id="cd00082">
    <property type="entry name" value="HisKA"/>
    <property type="match status" value="1"/>
</dbReference>
<evidence type="ECO:0000256" key="11">
    <source>
        <dbReference type="ARBA" id="ARBA00022989"/>
    </source>
</evidence>
<dbReference type="PRINTS" id="PR00344">
    <property type="entry name" value="BCTRLSENSOR"/>
</dbReference>
<dbReference type="InterPro" id="IPR008207">
    <property type="entry name" value="Sig_transdc_His_kin_Hpt_dom"/>
</dbReference>
<evidence type="ECO:0000256" key="12">
    <source>
        <dbReference type="ARBA" id="ARBA00023012"/>
    </source>
</evidence>
<gene>
    <name evidence="22" type="ORF">GCM10023095_06610</name>
</gene>
<dbReference type="Gene3D" id="1.10.287.130">
    <property type="match status" value="1"/>
</dbReference>
<organism evidence="22 23">
    <name type="scientific">Pseudaeromonas paramecii</name>
    <dbReference type="NCBI Taxonomy" id="2138166"/>
    <lineage>
        <taxon>Bacteria</taxon>
        <taxon>Pseudomonadati</taxon>
        <taxon>Pseudomonadota</taxon>
        <taxon>Gammaproteobacteria</taxon>
        <taxon>Aeromonadales</taxon>
        <taxon>Aeromonadaceae</taxon>
        <taxon>Pseudaeromonas</taxon>
    </lineage>
</organism>
<dbReference type="Gene3D" id="3.30.565.10">
    <property type="entry name" value="Histidine kinase-like ATPase, C-terminal domain"/>
    <property type="match status" value="1"/>
</dbReference>
<dbReference type="CDD" id="cd06225">
    <property type="entry name" value="HAMP"/>
    <property type="match status" value="1"/>
</dbReference>
<dbReference type="SMART" id="SM00304">
    <property type="entry name" value="HAMP"/>
    <property type="match status" value="1"/>
</dbReference>
<evidence type="ECO:0000256" key="15">
    <source>
        <dbReference type="PROSITE-ProRule" id="PRU00169"/>
    </source>
</evidence>
<dbReference type="SMART" id="SM00073">
    <property type="entry name" value="HPT"/>
    <property type="match status" value="1"/>
</dbReference>
<dbReference type="SUPFAM" id="SSF158472">
    <property type="entry name" value="HAMP domain-like"/>
    <property type="match status" value="1"/>
</dbReference>
<dbReference type="InterPro" id="IPR033417">
    <property type="entry name" value="CHASE8"/>
</dbReference>
<feature type="modified residue" description="4-aspartylphosphate" evidence="15">
    <location>
        <position position="698"/>
    </location>
</feature>
<dbReference type="InterPro" id="IPR036641">
    <property type="entry name" value="HPT_dom_sf"/>
</dbReference>
<reference evidence="23" key="1">
    <citation type="journal article" date="2019" name="Int. J. Syst. Evol. Microbiol.">
        <title>The Global Catalogue of Microorganisms (GCM) 10K type strain sequencing project: providing services to taxonomists for standard genome sequencing and annotation.</title>
        <authorList>
            <consortium name="The Broad Institute Genomics Platform"/>
            <consortium name="The Broad Institute Genome Sequencing Center for Infectious Disease"/>
            <person name="Wu L."/>
            <person name="Ma J."/>
        </authorList>
    </citation>
    <scope>NUCLEOTIDE SEQUENCE [LARGE SCALE GENOMIC DNA]</scope>
    <source>
        <strain evidence="23">JCM 32226</strain>
    </source>
</reference>
<dbReference type="InterPro" id="IPR036890">
    <property type="entry name" value="HATPase_C_sf"/>
</dbReference>
<keyword evidence="16" id="KW-0175">Coiled coil</keyword>
<evidence type="ECO:0000256" key="2">
    <source>
        <dbReference type="ARBA" id="ARBA00004651"/>
    </source>
</evidence>
<dbReference type="SUPFAM" id="SSF47384">
    <property type="entry name" value="Homodimeric domain of signal transducing histidine kinase"/>
    <property type="match status" value="1"/>
</dbReference>
<dbReference type="InterPro" id="IPR003660">
    <property type="entry name" value="HAMP_dom"/>
</dbReference>
<evidence type="ECO:0000313" key="23">
    <source>
        <dbReference type="Proteomes" id="UP001501321"/>
    </source>
</evidence>
<keyword evidence="7 17" id="KW-0812">Transmembrane</keyword>
<evidence type="ECO:0000256" key="1">
    <source>
        <dbReference type="ARBA" id="ARBA00000085"/>
    </source>
</evidence>
<proteinExistence type="predicted"/>
<feature type="modified residue" description="Phosphohistidine" evidence="14">
    <location>
        <position position="842"/>
    </location>
</feature>
<feature type="domain" description="HPt" evidence="21">
    <location>
        <begin position="803"/>
        <end position="902"/>
    </location>
</feature>
<dbReference type="InterPro" id="IPR001789">
    <property type="entry name" value="Sig_transdc_resp-reg_receiver"/>
</dbReference>